<dbReference type="eggNOG" id="KOG4006">
    <property type="taxonomic scope" value="Eukaryota"/>
</dbReference>
<name>T1IW76_STRMM</name>
<dbReference type="AlphaFoldDB" id="T1IW76"/>
<feature type="domain" description="Anti-proliferative protein" evidence="2">
    <location>
        <begin position="88"/>
        <end position="107"/>
    </location>
</feature>
<evidence type="ECO:0000259" key="2">
    <source>
        <dbReference type="PROSITE" id="PS01203"/>
    </source>
</evidence>
<dbReference type="EnsemblMetazoa" id="SMAR005439-RA">
    <property type="protein sequence ID" value="SMAR005439-PA"/>
    <property type="gene ID" value="SMAR005439"/>
</dbReference>
<dbReference type="PANTHER" id="PTHR22978">
    <property type="entry name" value="B-CELL TRANSLOCATION GENE"/>
    <property type="match status" value="1"/>
</dbReference>
<dbReference type="InterPro" id="IPR036054">
    <property type="entry name" value="BTG-like_sf"/>
</dbReference>
<dbReference type="PANTHER" id="PTHR22978:SF44">
    <property type="entry name" value="PROTEIN BTG3-LIKE PROTEIN"/>
    <property type="match status" value="1"/>
</dbReference>
<evidence type="ECO:0000313" key="4">
    <source>
        <dbReference type="Proteomes" id="UP000014500"/>
    </source>
</evidence>
<dbReference type="GO" id="GO:0005634">
    <property type="term" value="C:nucleus"/>
    <property type="evidence" value="ECO:0007669"/>
    <property type="project" value="TreeGrafter"/>
</dbReference>
<dbReference type="InterPro" id="IPR002087">
    <property type="entry name" value="Anti_prolifrtn"/>
</dbReference>
<dbReference type="PROSITE" id="PS01203">
    <property type="entry name" value="BTG_2"/>
    <property type="match status" value="1"/>
</dbReference>
<dbReference type="HOGENOM" id="CLU_079660_1_0_1"/>
<accession>T1IW76</accession>
<organism evidence="3 4">
    <name type="scientific">Strigamia maritima</name>
    <name type="common">European centipede</name>
    <name type="synonym">Geophilus maritimus</name>
    <dbReference type="NCBI Taxonomy" id="126957"/>
    <lineage>
        <taxon>Eukaryota</taxon>
        <taxon>Metazoa</taxon>
        <taxon>Ecdysozoa</taxon>
        <taxon>Arthropoda</taxon>
        <taxon>Myriapoda</taxon>
        <taxon>Chilopoda</taxon>
        <taxon>Pleurostigmophora</taxon>
        <taxon>Geophilomorpha</taxon>
        <taxon>Linotaeniidae</taxon>
        <taxon>Strigamia</taxon>
    </lineage>
</organism>
<proteinExistence type="inferred from homology"/>
<dbReference type="GO" id="GO:0005737">
    <property type="term" value="C:cytoplasm"/>
    <property type="evidence" value="ECO:0007669"/>
    <property type="project" value="TreeGrafter"/>
</dbReference>
<reference evidence="3" key="2">
    <citation type="submission" date="2015-02" db="UniProtKB">
        <authorList>
            <consortium name="EnsemblMetazoa"/>
        </authorList>
    </citation>
    <scope>IDENTIFICATION</scope>
</reference>
<comment type="similarity">
    <text evidence="1">Belongs to the BTG family.</text>
</comment>
<evidence type="ECO:0000313" key="3">
    <source>
        <dbReference type="EnsemblMetazoa" id="SMAR005439-PA"/>
    </source>
</evidence>
<sequence>MKDEIAAAVIFISRLIGKNENLNSEQLEEFKARLAVLLCQRFENHWFPEQPFKGQGYRCIRLNEWDRRDPSIELAAEQSGLRYEDLRLPPELTIWVDPLEVCCRFGEHRGSYCTVASFKSGSSDDYINFIAEDQDKQATVEFIMRQLCASEEGNNGQSVHRTNLNTSSYEQMLTKFGACFNRPQQSNSTSRNDRYHWVKKPIVQT</sequence>
<dbReference type="Gene3D" id="3.90.640.90">
    <property type="entry name" value="Anti-proliferative protein, N-terminal domain"/>
    <property type="match status" value="1"/>
</dbReference>
<evidence type="ECO:0000256" key="1">
    <source>
        <dbReference type="ARBA" id="ARBA00007989"/>
    </source>
</evidence>
<dbReference type="Proteomes" id="UP000014500">
    <property type="component" value="Unassembled WGS sequence"/>
</dbReference>
<keyword evidence="4" id="KW-1185">Reference proteome</keyword>
<dbReference type="InterPro" id="IPR033332">
    <property type="entry name" value="BTG"/>
</dbReference>
<dbReference type="SMART" id="SM00099">
    <property type="entry name" value="btg1"/>
    <property type="match status" value="1"/>
</dbReference>
<dbReference type="PhylomeDB" id="T1IW76"/>
<dbReference type="SUPFAM" id="SSF160696">
    <property type="entry name" value="BTG domain-like"/>
    <property type="match status" value="1"/>
</dbReference>
<dbReference type="FunFam" id="3.90.640.90:FF:000002">
    <property type="entry name" value="BTG anti-proliferation factor 4"/>
    <property type="match status" value="1"/>
</dbReference>
<dbReference type="PRINTS" id="PR00310">
    <property type="entry name" value="ANTIPRLFBTG1"/>
</dbReference>
<reference evidence="4" key="1">
    <citation type="submission" date="2011-05" db="EMBL/GenBank/DDBJ databases">
        <authorList>
            <person name="Richards S.R."/>
            <person name="Qu J."/>
            <person name="Jiang H."/>
            <person name="Jhangiani S.N."/>
            <person name="Agravi P."/>
            <person name="Goodspeed R."/>
            <person name="Gross S."/>
            <person name="Mandapat C."/>
            <person name="Jackson L."/>
            <person name="Mathew T."/>
            <person name="Pu L."/>
            <person name="Thornton R."/>
            <person name="Saada N."/>
            <person name="Wilczek-Boney K.B."/>
            <person name="Lee S."/>
            <person name="Kovar C."/>
            <person name="Wu Y."/>
            <person name="Scherer S.E."/>
            <person name="Worley K.C."/>
            <person name="Muzny D.M."/>
            <person name="Gibbs R."/>
        </authorList>
    </citation>
    <scope>NUCLEOTIDE SEQUENCE</scope>
    <source>
        <strain evidence="4">Brora</strain>
    </source>
</reference>
<dbReference type="EMBL" id="JH431610">
    <property type="status" value="NOT_ANNOTATED_CDS"/>
    <property type="molecule type" value="Genomic_DNA"/>
</dbReference>
<dbReference type="Pfam" id="PF07742">
    <property type="entry name" value="BTG"/>
    <property type="match status" value="1"/>
</dbReference>
<dbReference type="STRING" id="126957.T1IW76"/>
<protein>
    <recommendedName>
        <fullName evidence="2">Anti-proliferative protein domain-containing protein</fullName>
    </recommendedName>
</protein>